<dbReference type="AlphaFoldDB" id="A0A1I2A1D0"/>
<proteinExistence type="predicted"/>
<dbReference type="RefSeq" id="WP_091657052.1">
    <property type="nucleotide sequence ID" value="NZ_FONT01000001.1"/>
</dbReference>
<keyword evidence="1" id="KW-1133">Transmembrane helix</keyword>
<keyword evidence="3" id="KW-1185">Reference proteome</keyword>
<feature type="transmembrane region" description="Helical" evidence="1">
    <location>
        <begin position="12"/>
        <end position="30"/>
    </location>
</feature>
<evidence type="ECO:0000256" key="1">
    <source>
        <dbReference type="SAM" id="Phobius"/>
    </source>
</evidence>
<accession>A0A1I2A1D0</accession>
<evidence type="ECO:0000313" key="3">
    <source>
        <dbReference type="Proteomes" id="UP000199516"/>
    </source>
</evidence>
<protein>
    <submittedName>
        <fullName evidence="2">Uncharacterized protein</fullName>
    </submittedName>
</protein>
<reference evidence="2 3" key="1">
    <citation type="submission" date="2016-10" db="EMBL/GenBank/DDBJ databases">
        <authorList>
            <person name="de Groot N.N."/>
        </authorList>
    </citation>
    <scope>NUCLEOTIDE SEQUENCE [LARGE SCALE GENOMIC DNA]</scope>
    <source>
        <strain evidence="2 3">DSM 23995</strain>
    </source>
</reference>
<dbReference type="STRING" id="930128.SAMN05192532_101577"/>
<evidence type="ECO:0000313" key="2">
    <source>
        <dbReference type="EMBL" id="SFE37378.1"/>
    </source>
</evidence>
<dbReference type="EMBL" id="FONT01000001">
    <property type="protein sequence ID" value="SFE37378.1"/>
    <property type="molecule type" value="Genomic_DNA"/>
</dbReference>
<organism evidence="2 3">
    <name type="scientific">Alteribacillus iranensis</name>
    <dbReference type="NCBI Taxonomy" id="930128"/>
    <lineage>
        <taxon>Bacteria</taxon>
        <taxon>Bacillati</taxon>
        <taxon>Bacillota</taxon>
        <taxon>Bacilli</taxon>
        <taxon>Bacillales</taxon>
        <taxon>Bacillaceae</taxon>
        <taxon>Alteribacillus</taxon>
    </lineage>
</organism>
<gene>
    <name evidence="2" type="ORF">SAMN05192532_101577</name>
</gene>
<keyword evidence="1" id="KW-0472">Membrane</keyword>
<dbReference type="Proteomes" id="UP000199516">
    <property type="component" value="Unassembled WGS sequence"/>
</dbReference>
<sequence length="66" mass="7447">MFSKLKKLNSQEWGILLLFIISILCLVLTVKMTGHSEGESTLPVFAEGNNYEVESPLTVYNNKVEE</sequence>
<name>A0A1I2A1D0_9BACI</name>
<keyword evidence="1" id="KW-0812">Transmembrane</keyword>